<comment type="caution">
    <text evidence="5">The sequence shown here is derived from an EMBL/GenBank/DDBJ whole genome shotgun (WGS) entry which is preliminary data.</text>
</comment>
<dbReference type="InterPro" id="IPR050469">
    <property type="entry name" value="Diguanylate_Cyclase"/>
</dbReference>
<evidence type="ECO:0000259" key="4">
    <source>
        <dbReference type="PROSITE" id="PS50887"/>
    </source>
</evidence>
<feature type="transmembrane region" description="Helical" evidence="3">
    <location>
        <begin position="314"/>
        <end position="335"/>
    </location>
</feature>
<dbReference type="Proteomes" id="UP001549366">
    <property type="component" value="Unassembled WGS sequence"/>
</dbReference>
<evidence type="ECO:0000313" key="5">
    <source>
        <dbReference type="EMBL" id="MET4759067.1"/>
    </source>
</evidence>
<dbReference type="InterPro" id="IPR000160">
    <property type="entry name" value="GGDEF_dom"/>
</dbReference>
<dbReference type="InterPro" id="IPR029787">
    <property type="entry name" value="Nucleotide_cyclase"/>
</dbReference>
<gene>
    <name evidence="5" type="ORF">V5J35_004259</name>
</gene>
<evidence type="ECO:0000256" key="2">
    <source>
        <dbReference type="ARBA" id="ARBA00034247"/>
    </source>
</evidence>
<reference evidence="5 6" key="1">
    <citation type="submission" date="2024-06" db="EMBL/GenBank/DDBJ databases">
        <title>Genomic Encyclopedia of Type Strains, Phase V (KMG-V): Genome sequencing to study the core and pangenomes of soil and plant-associated prokaryotes.</title>
        <authorList>
            <person name="Whitman W."/>
        </authorList>
    </citation>
    <scope>NUCLEOTIDE SEQUENCE [LARGE SCALE GENOMIC DNA]</scope>
    <source>
        <strain evidence="5 6">NE40</strain>
    </source>
</reference>
<evidence type="ECO:0000256" key="1">
    <source>
        <dbReference type="ARBA" id="ARBA00012528"/>
    </source>
</evidence>
<proteinExistence type="predicted"/>
<organism evidence="5 6">
    <name type="scientific">Endozoicomonas lisbonensis</name>
    <dbReference type="NCBI Taxonomy" id="3120522"/>
    <lineage>
        <taxon>Bacteria</taxon>
        <taxon>Pseudomonadati</taxon>
        <taxon>Pseudomonadota</taxon>
        <taxon>Gammaproteobacteria</taxon>
        <taxon>Oceanospirillales</taxon>
        <taxon>Endozoicomonadaceae</taxon>
        <taxon>Endozoicomonas</taxon>
    </lineage>
</organism>
<dbReference type="PANTHER" id="PTHR45138:SF9">
    <property type="entry name" value="DIGUANYLATE CYCLASE DGCM-RELATED"/>
    <property type="match status" value="1"/>
</dbReference>
<dbReference type="RefSeq" id="WP_354009093.1">
    <property type="nucleotide sequence ID" value="NZ_JBEWTA010000001.1"/>
</dbReference>
<feature type="transmembrane region" description="Helical" evidence="3">
    <location>
        <begin position="223"/>
        <end position="245"/>
    </location>
</feature>
<keyword evidence="3" id="KW-1133">Transmembrane helix</keyword>
<dbReference type="EMBL" id="JBEWTB010000002">
    <property type="protein sequence ID" value="MET4759067.1"/>
    <property type="molecule type" value="Genomic_DNA"/>
</dbReference>
<dbReference type="NCBIfam" id="TIGR00254">
    <property type="entry name" value="GGDEF"/>
    <property type="match status" value="1"/>
</dbReference>
<dbReference type="InterPro" id="IPR011622">
    <property type="entry name" value="7TMR_DISM_rcpt_extracell_dom2"/>
</dbReference>
<accession>A0ABV2SMS6</accession>
<dbReference type="PROSITE" id="PS50887">
    <property type="entry name" value="GGDEF"/>
    <property type="match status" value="1"/>
</dbReference>
<sequence length="678" mass="76360">MMVFLPRRYLSGRYLQPALSAICFLLLLQLSLMAWGAAANKTIATPPVATGTINHPVSLSPYLVPITSPSDSLLQTESEPERYLWYQLNLVLSPDFSTDWLLVFSRIPHPVLDIYLPENKLSTNELSLNRQYQIKRMGVDSLSASNPDVRTIRLPLTSGQTHKLLIKVSKQSSRNLAPELWPASLYSLSEYRYHALSASLQTIMLAMLGAVLATALIKKTYLYLPLGAHLSAISLLLVALNGSLFRLIPYNIDPGQLVSTVTVLTMLSALACYLNLFRVTRLTPKTIMTLSGATLVASGLMFGFVFAVDNTVPSLPLVLLLCLQSISLTLLHYLLQPGQKKQPFTVNLIKGAESKRRVFSQHFRESLLQLNQQDDNNELTEHILDIIDGTLHKTPAVLLQYENNEWQLSSHSTKAKQQIDRELEHFVSPLTQLPDHDSDDQIHFQDKQGNSFWGFHLNDDAERQLFLVLFPGKYQRETITRQQALDLCSHIKTILKANQQTRFWQLQASLDPLTGLLNRNRFFQEAEQQIEACKQQQLPCSLLFVDIDDFKRINDQFGHPAGDRILVEIAHQIRDSLRQQDLIARYGGEEFVILLPVTSAWQGTRIAERVRTRVERYTASPMPVTLSLGLAVTTGEADSLNQLINEADNAMYTAKKHGKNRLEAGPSCSDLRLSWPEG</sequence>
<feature type="transmembrane region" description="Helical" evidence="3">
    <location>
        <begin position="193"/>
        <end position="216"/>
    </location>
</feature>
<dbReference type="SMART" id="SM00267">
    <property type="entry name" value="GGDEF"/>
    <property type="match status" value="1"/>
</dbReference>
<dbReference type="SUPFAM" id="SSF55073">
    <property type="entry name" value="Nucleotide cyclase"/>
    <property type="match status" value="1"/>
</dbReference>
<keyword evidence="3" id="KW-0472">Membrane</keyword>
<dbReference type="EC" id="2.7.7.65" evidence="1"/>
<comment type="catalytic activity">
    <reaction evidence="2">
        <text>2 GTP = 3',3'-c-di-GMP + 2 diphosphate</text>
        <dbReference type="Rhea" id="RHEA:24898"/>
        <dbReference type="ChEBI" id="CHEBI:33019"/>
        <dbReference type="ChEBI" id="CHEBI:37565"/>
        <dbReference type="ChEBI" id="CHEBI:58805"/>
        <dbReference type="EC" id="2.7.7.65"/>
    </reaction>
</comment>
<name>A0ABV2SMS6_9GAMM</name>
<evidence type="ECO:0000313" key="6">
    <source>
        <dbReference type="Proteomes" id="UP001549366"/>
    </source>
</evidence>
<dbReference type="CDD" id="cd01949">
    <property type="entry name" value="GGDEF"/>
    <property type="match status" value="1"/>
</dbReference>
<protein>
    <recommendedName>
        <fullName evidence="1">diguanylate cyclase</fullName>
        <ecNumber evidence="1">2.7.7.65</ecNumber>
    </recommendedName>
</protein>
<evidence type="ECO:0000256" key="3">
    <source>
        <dbReference type="SAM" id="Phobius"/>
    </source>
</evidence>
<dbReference type="Pfam" id="PF00990">
    <property type="entry name" value="GGDEF"/>
    <property type="match status" value="1"/>
</dbReference>
<keyword evidence="3" id="KW-0812">Transmembrane</keyword>
<dbReference type="PANTHER" id="PTHR45138">
    <property type="entry name" value="REGULATORY COMPONENTS OF SENSORY TRANSDUCTION SYSTEM"/>
    <property type="match status" value="1"/>
</dbReference>
<feature type="transmembrane region" description="Helical" evidence="3">
    <location>
        <begin position="288"/>
        <end position="308"/>
    </location>
</feature>
<dbReference type="Pfam" id="PF07696">
    <property type="entry name" value="7TMR-DISMED2"/>
    <property type="match status" value="1"/>
</dbReference>
<dbReference type="InterPro" id="IPR043128">
    <property type="entry name" value="Rev_trsase/Diguanyl_cyclase"/>
</dbReference>
<feature type="domain" description="GGDEF" evidence="4">
    <location>
        <begin position="538"/>
        <end position="667"/>
    </location>
</feature>
<keyword evidence="6" id="KW-1185">Reference proteome</keyword>
<feature type="transmembrane region" description="Helical" evidence="3">
    <location>
        <begin position="257"/>
        <end position="276"/>
    </location>
</feature>
<dbReference type="Gene3D" id="3.30.70.270">
    <property type="match status" value="1"/>
</dbReference>